<feature type="transmembrane region" description="Helical" evidence="1">
    <location>
        <begin position="299"/>
        <end position="319"/>
    </location>
</feature>
<evidence type="ECO:0000313" key="2">
    <source>
        <dbReference type="EMBL" id="XBX77779.1"/>
    </source>
</evidence>
<keyword evidence="1" id="KW-0812">Transmembrane</keyword>
<feature type="transmembrane region" description="Helical" evidence="1">
    <location>
        <begin position="325"/>
        <end position="348"/>
    </location>
</feature>
<keyword evidence="1" id="KW-1133">Transmembrane helix</keyword>
<proteinExistence type="predicted"/>
<accession>A0AAU7VW18</accession>
<dbReference type="PANTHER" id="PTHR36840">
    <property type="entry name" value="BLL5714 PROTEIN"/>
    <property type="match status" value="1"/>
</dbReference>
<gene>
    <name evidence="2" type="ORF">ABS642_17945</name>
</gene>
<dbReference type="EMBL" id="CP158357">
    <property type="protein sequence ID" value="XBX77779.1"/>
    <property type="molecule type" value="Genomic_DNA"/>
</dbReference>
<feature type="transmembrane region" description="Helical" evidence="1">
    <location>
        <begin position="225"/>
        <end position="247"/>
    </location>
</feature>
<feature type="transmembrane region" description="Helical" evidence="1">
    <location>
        <begin position="159"/>
        <end position="177"/>
    </location>
</feature>
<feature type="transmembrane region" description="Helical" evidence="1">
    <location>
        <begin position="360"/>
        <end position="381"/>
    </location>
</feature>
<feature type="transmembrane region" description="Helical" evidence="1">
    <location>
        <begin position="387"/>
        <end position="406"/>
    </location>
</feature>
<feature type="transmembrane region" description="Helical" evidence="1">
    <location>
        <begin position="127"/>
        <end position="147"/>
    </location>
</feature>
<sequence length="425" mass="45726">MSTPTYFLHGLRRMAGRDAAEAHRAATPLELLFDLTFVAAFGVAGNQLASAIAHGDIAAGVGGFCFAMVAIVWAWINYSWFASAFDTDDWLFRVLTMVQMAGVVVLAIALPQVFASLERGQQIANEVMVAGYVVMRVAVIAQWWRAAHGNPKYRSVAKTYAMVIGIAQVGWVVLIFLPLDPFGFLIGALVVSTIDWASPIIAETKGFRHGGGATPWHPHHIAERYALLAIIALGETVFGTLVAAQAVTDAEGWSVSSIAVIGLGIVMAFALWWVYFMVPSAPILAVRRSKALVWGYGHIVLFAAIAAVGAGLHVIGYVYDEHYHVSTLTAISSIALPVLAFMVTLYLLHAWLVSEFPKNSPLQISVIALPVVAIIGAALGWPLWACLLIVVSSPILIVLSYELGAWRALEAQLVRVLGSERVVVG</sequence>
<dbReference type="AlphaFoldDB" id="A0AAU7VW18"/>
<evidence type="ECO:0000256" key="1">
    <source>
        <dbReference type="SAM" id="Phobius"/>
    </source>
</evidence>
<protein>
    <submittedName>
        <fullName evidence="2">Low temperature requirement protein A</fullName>
    </submittedName>
</protein>
<keyword evidence="1" id="KW-0472">Membrane</keyword>
<dbReference type="InterPro" id="IPR010640">
    <property type="entry name" value="Low_temperature_requirement_A"/>
</dbReference>
<feature type="transmembrane region" description="Helical" evidence="1">
    <location>
        <begin position="57"/>
        <end position="78"/>
    </location>
</feature>
<dbReference type="PANTHER" id="PTHR36840:SF1">
    <property type="entry name" value="BLL5714 PROTEIN"/>
    <property type="match status" value="1"/>
</dbReference>
<organism evidence="2">
    <name type="scientific">Microbacterium sp. A8/3-1</name>
    <dbReference type="NCBI Taxonomy" id="3160749"/>
    <lineage>
        <taxon>Bacteria</taxon>
        <taxon>Bacillati</taxon>
        <taxon>Actinomycetota</taxon>
        <taxon>Actinomycetes</taxon>
        <taxon>Micrococcales</taxon>
        <taxon>Microbacteriaceae</taxon>
        <taxon>Microbacterium</taxon>
    </lineage>
</organism>
<dbReference type="Pfam" id="PF06772">
    <property type="entry name" value="LtrA"/>
    <property type="match status" value="1"/>
</dbReference>
<feature type="transmembrane region" description="Helical" evidence="1">
    <location>
        <begin position="90"/>
        <end position="115"/>
    </location>
</feature>
<feature type="transmembrane region" description="Helical" evidence="1">
    <location>
        <begin position="253"/>
        <end position="278"/>
    </location>
</feature>
<name>A0AAU7VW18_9MICO</name>
<reference evidence="2" key="1">
    <citation type="submission" date="2024-06" db="EMBL/GenBank/DDBJ databases">
        <title>Draft genome sequence of Microbacterium sp. strain A8/3-1, isolated from Oxytropis tragacanthoides Fisch. ex DC. Root nodules in the Altai region of Russia.</title>
        <authorList>
            <person name="Sazanova A."/>
            <person name="Guro P."/>
            <person name="Kuznetsova I."/>
            <person name="Belimov A."/>
            <person name="Safronova V."/>
        </authorList>
    </citation>
    <scope>NUCLEOTIDE SEQUENCE</scope>
    <source>
        <strain evidence="2">A8/3-1</strain>
    </source>
</reference>
<dbReference type="RefSeq" id="WP_350351199.1">
    <property type="nucleotide sequence ID" value="NZ_CP158357.1"/>
</dbReference>